<dbReference type="EMBL" id="FOUA01000001">
    <property type="protein sequence ID" value="SFL62294.1"/>
    <property type="molecule type" value="Genomic_DNA"/>
</dbReference>
<evidence type="ECO:0000256" key="1">
    <source>
        <dbReference type="ARBA" id="ARBA00004418"/>
    </source>
</evidence>
<evidence type="ECO:0000313" key="7">
    <source>
        <dbReference type="EMBL" id="SER65541.1"/>
    </source>
</evidence>
<protein>
    <submittedName>
        <fullName evidence="8">Uncharacterized conserved protein, heparinase superfamily</fullName>
    </submittedName>
</protein>
<keyword evidence="3" id="KW-0574">Periplasm</keyword>
<dbReference type="Gene3D" id="1.50.10.100">
    <property type="entry name" value="Chondroitin AC/alginate lyase"/>
    <property type="match status" value="1"/>
</dbReference>
<keyword evidence="9" id="KW-1185">Reference proteome</keyword>
<evidence type="ECO:0000259" key="5">
    <source>
        <dbReference type="Pfam" id="PF07940"/>
    </source>
</evidence>
<dbReference type="GO" id="GO:0016829">
    <property type="term" value="F:lyase activity"/>
    <property type="evidence" value="ECO:0007669"/>
    <property type="project" value="UniProtKB-KW"/>
</dbReference>
<evidence type="ECO:0000256" key="2">
    <source>
        <dbReference type="ARBA" id="ARBA00022729"/>
    </source>
</evidence>
<evidence type="ECO:0000259" key="6">
    <source>
        <dbReference type="Pfam" id="PF16889"/>
    </source>
</evidence>
<keyword evidence="4" id="KW-0456">Lyase</keyword>
<dbReference type="EMBL" id="FOGN01000001">
    <property type="protein sequence ID" value="SER65541.1"/>
    <property type="molecule type" value="Genomic_DNA"/>
</dbReference>
<dbReference type="InterPro" id="IPR012480">
    <property type="entry name" value="Hepar_II_III_C"/>
</dbReference>
<gene>
    <name evidence="8" type="ORF">SAMN04487855_0412</name>
    <name evidence="7" type="ORF">SAMN05216589_1214</name>
</gene>
<evidence type="ECO:0000313" key="8">
    <source>
        <dbReference type="EMBL" id="SFL62294.1"/>
    </source>
</evidence>
<dbReference type="SUPFAM" id="SSF48230">
    <property type="entry name" value="Chondroitin AC/alginate lyase"/>
    <property type="match status" value="1"/>
</dbReference>
<feature type="domain" description="Heparinase II/III-like C-terminal" evidence="5">
    <location>
        <begin position="306"/>
        <end position="531"/>
    </location>
</feature>
<dbReference type="Pfam" id="PF07940">
    <property type="entry name" value="Hepar_II_III_C"/>
    <property type="match status" value="1"/>
</dbReference>
<dbReference type="InterPro" id="IPR008929">
    <property type="entry name" value="Chondroitin_lyas"/>
</dbReference>
<feature type="domain" description="Heparin-sulfate lyase N-terminal" evidence="6">
    <location>
        <begin position="96"/>
        <end position="269"/>
    </location>
</feature>
<organism evidence="8 9">
    <name type="scientific">Halopseudomonas bauzanensis</name>
    <dbReference type="NCBI Taxonomy" id="653930"/>
    <lineage>
        <taxon>Bacteria</taxon>
        <taxon>Pseudomonadati</taxon>
        <taxon>Pseudomonadota</taxon>
        <taxon>Gammaproteobacteria</taxon>
        <taxon>Pseudomonadales</taxon>
        <taxon>Pseudomonadaceae</taxon>
        <taxon>Halopseudomonas</taxon>
    </lineage>
</organism>
<evidence type="ECO:0000313" key="9">
    <source>
        <dbReference type="Proteomes" id="UP000186599"/>
    </source>
</evidence>
<dbReference type="PANTHER" id="PTHR39210:SF1">
    <property type="entry name" value="HEPARIN-SULFATE LYASE"/>
    <property type="match status" value="1"/>
</dbReference>
<reference evidence="9 10" key="1">
    <citation type="submission" date="2016-10" db="EMBL/GenBank/DDBJ databases">
        <authorList>
            <person name="de Groot N.N."/>
        </authorList>
    </citation>
    <scope>NUCLEOTIDE SEQUENCE [LARGE SCALE GENOMIC DNA]</scope>
    <source>
        <strain evidence="8 9">CGMCC 1.9095</strain>
        <strain evidence="7 10">DSM 22558</strain>
    </source>
</reference>
<sequence length="532" mass="60436">MFYQLVSRFRRLRKRPLPPAVVRNHVSTWPSISYMTPATKDGKEFTFLGLTELFGGDWSRSGCSKLWLYNLHYQDDLNAKGARANDELCHQMIDAWILGNPFPKGAGWEPYCISLRVVNWVKYFYRLERSQLNSEWLESLSSQTDALEQQLEFHLLANHLFANAKALVFVGTFLGGKQGDRWLHLGLKLLEKEILEQFLNDGAHYELSPMYQAILLWDLADLQCLAKVTGLPELERHVGLWEAKFSKGMGWLYRMTHPDGQIAFFNDAAFNIGPTFHDLQKYADQLGISIPIGDSGTVLPIAGCFMKESGYASVEWAAHGRLIIDVAFIGASYQPGHAHADTLSCEFSLFGQRIFVNSGISQYGEDAERTRQRSTAAHNTLEVDGQNSSEVWAGFRVARRAQPFDVEFSAQVEDVAISASHDGYHRLVGKVTHRRLWVAKENSLIIEDSLTGVWAEAKVYWHFHPDITIERLDDERFLLQLKGGSNIMLHIMGGEAKLLDGTWHPRFGESVVNKKLVINIYGSKMRTSLHWR</sequence>
<name>A0A1I4J6X2_9GAMM</name>
<dbReference type="AlphaFoldDB" id="A0A1I4J6X2"/>
<keyword evidence="2" id="KW-0732">Signal</keyword>
<dbReference type="InterPro" id="IPR031680">
    <property type="entry name" value="Hepar_II_III_N"/>
</dbReference>
<evidence type="ECO:0000256" key="3">
    <source>
        <dbReference type="ARBA" id="ARBA00022764"/>
    </source>
</evidence>
<accession>A0A1I4J6X2</accession>
<evidence type="ECO:0000256" key="4">
    <source>
        <dbReference type="ARBA" id="ARBA00023239"/>
    </source>
</evidence>
<comment type="subcellular location">
    <subcellularLocation>
        <location evidence="1">Periplasm</location>
    </subcellularLocation>
</comment>
<dbReference type="Gene3D" id="2.70.98.70">
    <property type="match status" value="1"/>
</dbReference>
<dbReference type="Proteomes" id="UP000186599">
    <property type="component" value="Unassembled WGS sequence"/>
</dbReference>
<dbReference type="PANTHER" id="PTHR39210">
    <property type="entry name" value="HEPARIN-SULFATE LYASE"/>
    <property type="match status" value="1"/>
</dbReference>
<evidence type="ECO:0000313" key="10">
    <source>
        <dbReference type="Proteomes" id="UP000186904"/>
    </source>
</evidence>
<proteinExistence type="predicted"/>
<dbReference type="STRING" id="653930.SAMN05216589_1214"/>
<dbReference type="Pfam" id="PF16889">
    <property type="entry name" value="Hepar_II_III_N"/>
    <property type="match status" value="1"/>
</dbReference>
<dbReference type="Proteomes" id="UP000186904">
    <property type="component" value="Unassembled WGS sequence"/>
</dbReference>
<dbReference type="GO" id="GO:0042597">
    <property type="term" value="C:periplasmic space"/>
    <property type="evidence" value="ECO:0007669"/>
    <property type="project" value="UniProtKB-SubCell"/>
</dbReference>